<dbReference type="PANTHER" id="PTHR11481:SF103">
    <property type="entry name" value="LOW AFFINITY IMMUNOGLOBULIN GAMMA FC REGION RECEPTOR III-A-RELATED"/>
    <property type="match status" value="1"/>
</dbReference>
<comment type="subcellular location">
    <subcellularLocation>
        <location evidence="1">Cell membrane</location>
    </subcellularLocation>
</comment>
<dbReference type="SUPFAM" id="SSF48726">
    <property type="entry name" value="Immunoglobulin"/>
    <property type="match status" value="2"/>
</dbReference>
<dbReference type="GO" id="GO:0019770">
    <property type="term" value="F:IgG receptor activity"/>
    <property type="evidence" value="ECO:0007669"/>
    <property type="project" value="TreeGrafter"/>
</dbReference>
<dbReference type="InterPro" id="IPR003599">
    <property type="entry name" value="Ig_sub"/>
</dbReference>
<protein>
    <recommendedName>
        <fullName evidence="12">Ig-like domain-containing protein</fullName>
    </recommendedName>
</protein>
<keyword evidence="7" id="KW-0325">Glycoprotein</keyword>
<evidence type="ECO:0000313" key="14">
    <source>
        <dbReference type="Proteomes" id="UP000694414"/>
    </source>
</evidence>
<evidence type="ECO:0000256" key="11">
    <source>
        <dbReference type="SAM" id="SignalP"/>
    </source>
</evidence>
<dbReference type="GeneTree" id="ENSGT01050000244808"/>
<feature type="chain" id="PRO_5034624881" description="Ig-like domain-containing protein" evidence="11">
    <location>
        <begin position="21"/>
        <end position="253"/>
    </location>
</feature>
<evidence type="ECO:0000259" key="12">
    <source>
        <dbReference type="PROSITE" id="PS50835"/>
    </source>
</evidence>
<dbReference type="AlphaFoldDB" id="A0A8C8ZQM2"/>
<dbReference type="PROSITE" id="PS50835">
    <property type="entry name" value="IG_LIKE"/>
    <property type="match status" value="2"/>
</dbReference>
<feature type="transmembrane region" description="Helical" evidence="10">
    <location>
        <begin position="205"/>
        <end position="228"/>
    </location>
</feature>
<dbReference type="SMART" id="SM00408">
    <property type="entry name" value="IGc2"/>
    <property type="match status" value="2"/>
</dbReference>
<feature type="domain" description="Ig-like" evidence="12">
    <location>
        <begin position="24"/>
        <end position="103"/>
    </location>
</feature>
<evidence type="ECO:0000256" key="7">
    <source>
        <dbReference type="ARBA" id="ARBA00023180"/>
    </source>
</evidence>
<dbReference type="Pfam" id="PF13895">
    <property type="entry name" value="Ig_2"/>
    <property type="match status" value="2"/>
</dbReference>
<dbReference type="GO" id="GO:0019864">
    <property type="term" value="F:IgG binding"/>
    <property type="evidence" value="ECO:0007669"/>
    <property type="project" value="UniProtKB-KW"/>
</dbReference>
<evidence type="ECO:0000256" key="9">
    <source>
        <dbReference type="ARBA" id="ARBA00038604"/>
    </source>
</evidence>
<dbReference type="GO" id="GO:0001788">
    <property type="term" value="P:antibody-dependent cellular cytotoxicity"/>
    <property type="evidence" value="ECO:0007669"/>
    <property type="project" value="TreeGrafter"/>
</dbReference>
<dbReference type="FunFam" id="2.60.40.10:FF:000356">
    <property type="entry name" value="Low affinity immunoglobulin gamma Fc region receptor III-A"/>
    <property type="match status" value="1"/>
</dbReference>
<dbReference type="CDD" id="cd05753">
    <property type="entry name" value="Ig2_FcgammaR_like"/>
    <property type="match status" value="1"/>
</dbReference>
<evidence type="ECO:0000256" key="2">
    <source>
        <dbReference type="ARBA" id="ARBA00022475"/>
    </source>
</evidence>
<sequence length="253" mass="28860">MWQLLLQMFLLVLVSAGMQAADPPKAVVFLEPSWDRVLRDDSVTLKCQGDYSPGNTSTEWFHNGSLISSQNSRYFIAAARVEDSGEYRCQTSLSMLSDPVQLEVHNGWLVLQAPRWVFQQGEPIHLRCHSWKNTPVHSVTYLQNGKGRRFFHQNSDYHIPTATPDHNGSYFCRGLVGKKNVSSETMNIIVQGSTSPSVSPSFPPWHQIAFCLVMVLLFAVDTGLYFSLQRNLRSSPRDWKDHKFKWSKDPQDK</sequence>
<dbReference type="InterPro" id="IPR003598">
    <property type="entry name" value="Ig_sub2"/>
</dbReference>
<keyword evidence="10" id="KW-1133">Transmembrane helix</keyword>
<feature type="signal peptide" evidence="11">
    <location>
        <begin position="1"/>
        <end position="20"/>
    </location>
</feature>
<dbReference type="Ensembl" id="ENSPSMT00000024474.1">
    <property type="protein sequence ID" value="ENSPSMP00000021095.1"/>
    <property type="gene ID" value="ENSPSMG00000014915.1"/>
</dbReference>
<dbReference type="InterPro" id="IPR036179">
    <property type="entry name" value="Ig-like_dom_sf"/>
</dbReference>
<feature type="domain" description="Ig-like" evidence="12">
    <location>
        <begin position="120"/>
        <end position="182"/>
    </location>
</feature>
<evidence type="ECO:0000256" key="5">
    <source>
        <dbReference type="ARBA" id="ARBA00023136"/>
    </source>
</evidence>
<evidence type="ECO:0000256" key="8">
    <source>
        <dbReference type="ARBA" id="ARBA00023319"/>
    </source>
</evidence>
<evidence type="ECO:0000256" key="10">
    <source>
        <dbReference type="SAM" id="Phobius"/>
    </source>
</evidence>
<evidence type="ECO:0000256" key="1">
    <source>
        <dbReference type="ARBA" id="ARBA00004236"/>
    </source>
</evidence>
<keyword evidence="14" id="KW-1185">Reference proteome</keyword>
<evidence type="ECO:0000313" key="13">
    <source>
        <dbReference type="Ensembl" id="ENSPSMP00000021095.1"/>
    </source>
</evidence>
<keyword evidence="5 10" id="KW-0472">Membrane</keyword>
<dbReference type="InterPro" id="IPR050488">
    <property type="entry name" value="Ig_Fc_receptor"/>
</dbReference>
<evidence type="ECO:0000256" key="6">
    <source>
        <dbReference type="ARBA" id="ARBA00023157"/>
    </source>
</evidence>
<dbReference type="SMART" id="SM00409">
    <property type="entry name" value="IG"/>
    <property type="match status" value="2"/>
</dbReference>
<accession>A0A8C8ZQM2</accession>
<dbReference type="PANTHER" id="PTHR11481">
    <property type="entry name" value="IMMUNOGLOBULIN FC RECEPTOR"/>
    <property type="match status" value="1"/>
</dbReference>
<dbReference type="GO" id="GO:0009897">
    <property type="term" value="C:external side of plasma membrane"/>
    <property type="evidence" value="ECO:0007669"/>
    <property type="project" value="TreeGrafter"/>
</dbReference>
<keyword evidence="6" id="KW-1015">Disulfide bond</keyword>
<dbReference type="InterPro" id="IPR007110">
    <property type="entry name" value="Ig-like_dom"/>
</dbReference>
<evidence type="ECO:0000256" key="4">
    <source>
        <dbReference type="ARBA" id="ARBA00022729"/>
    </source>
</evidence>
<name>A0A8C8ZQM2_PROSS</name>
<proteinExistence type="predicted"/>
<evidence type="ECO:0000256" key="3">
    <source>
        <dbReference type="ARBA" id="ARBA00022652"/>
    </source>
</evidence>
<reference evidence="13" key="2">
    <citation type="submission" date="2025-09" db="UniProtKB">
        <authorList>
            <consortium name="Ensembl"/>
        </authorList>
    </citation>
    <scope>IDENTIFICATION</scope>
</reference>
<dbReference type="CDD" id="cd05752">
    <property type="entry name" value="Ig1_FcgammaR_like"/>
    <property type="match status" value="1"/>
</dbReference>
<dbReference type="FunFam" id="2.60.40.10:FF:000217">
    <property type="entry name" value="High affinity immunoglobulin gamma Fc receptor I"/>
    <property type="match status" value="1"/>
</dbReference>
<comment type="subunit">
    <text evidence="9">Forms a heterooligomeric complex with ITAM-containing signaling subunits FCER1G. Interacts (via transmembrane domain) with signaling subunits; this interaction is a prerequisite for receptor complex expression on the cell surface and intracellular signal transduction. Binds the Fc region of antigen-complexed IgG.</text>
</comment>
<keyword evidence="10" id="KW-0812">Transmembrane</keyword>
<keyword evidence="4 11" id="KW-0732">Signal</keyword>
<dbReference type="Gene3D" id="2.60.40.10">
    <property type="entry name" value="Immunoglobulins"/>
    <property type="match status" value="2"/>
</dbReference>
<organism evidence="13 14">
    <name type="scientific">Prolemur simus</name>
    <name type="common">Greater bamboo lemur</name>
    <name type="synonym">Hapalemur simus</name>
    <dbReference type="NCBI Taxonomy" id="1328070"/>
    <lineage>
        <taxon>Eukaryota</taxon>
        <taxon>Metazoa</taxon>
        <taxon>Chordata</taxon>
        <taxon>Craniata</taxon>
        <taxon>Vertebrata</taxon>
        <taxon>Euteleostomi</taxon>
        <taxon>Mammalia</taxon>
        <taxon>Eutheria</taxon>
        <taxon>Euarchontoglires</taxon>
        <taxon>Primates</taxon>
        <taxon>Strepsirrhini</taxon>
        <taxon>Lemuriformes</taxon>
        <taxon>Lemuridae</taxon>
        <taxon>Prolemur</taxon>
    </lineage>
</organism>
<dbReference type="Proteomes" id="UP000694414">
    <property type="component" value="Unplaced"/>
</dbReference>
<keyword evidence="2" id="KW-1003">Cell membrane</keyword>
<reference evidence="13" key="1">
    <citation type="submission" date="2025-08" db="UniProtKB">
        <authorList>
            <consortium name="Ensembl"/>
        </authorList>
    </citation>
    <scope>IDENTIFICATION</scope>
</reference>
<keyword evidence="8" id="KW-0393">Immunoglobulin domain</keyword>
<keyword evidence="3" id="KW-0390">IgG-binding protein</keyword>
<dbReference type="InterPro" id="IPR013783">
    <property type="entry name" value="Ig-like_fold"/>
</dbReference>